<evidence type="ECO:0000313" key="2">
    <source>
        <dbReference type="Proteomes" id="UP000240962"/>
    </source>
</evidence>
<organism evidence="1 2">
    <name type="scientific">Vibrio phage Thalassa</name>
    <dbReference type="NCBI Taxonomy" id="2570301"/>
    <lineage>
        <taxon>Viruses</taxon>
        <taxon>Duplodnaviria</taxon>
        <taxon>Heunggongvirae</taxon>
        <taxon>Uroviricota</taxon>
        <taxon>Caudoviricetes</taxon>
        <taxon>Demerecviridae</taxon>
        <taxon>Ermolyevavirinae</taxon>
        <taxon>Thalassavirus</taxon>
        <taxon>Thalassavirus thalassa</taxon>
    </lineage>
</organism>
<proteinExistence type="predicted"/>
<gene>
    <name evidence="1" type="ORF">THALASSA_80</name>
</gene>
<evidence type="ECO:0000313" key="1">
    <source>
        <dbReference type="EMBL" id="AUG85282.1"/>
    </source>
</evidence>
<reference evidence="2" key="1">
    <citation type="submission" date="2017-12" db="EMBL/GenBank/DDBJ databases">
        <authorList>
            <person name="Page C.L."/>
            <person name="McFadden E.F."/>
            <person name="Syed A.X."/>
            <person name="Lafty E.M."/>
            <person name="Hyatt D.A."/>
            <person name="Farronato D.M."/>
            <person name="Dong S.Z."/>
            <person name="Apostolopoulos E.L."/>
            <person name="Broussard G.W."/>
        </authorList>
    </citation>
    <scope>NUCLEOTIDE SEQUENCE [LARGE SCALE GENOMIC DNA]</scope>
</reference>
<dbReference type="Proteomes" id="UP000240962">
    <property type="component" value="Segment"/>
</dbReference>
<name>A0A2H5BH12_9CAUD</name>
<dbReference type="EMBL" id="MG649967">
    <property type="protein sequence ID" value="AUG85282.1"/>
    <property type="molecule type" value="Genomic_DNA"/>
</dbReference>
<sequence length="127" mass="14850">MFLDYQFCEDNDVRIEKIHHLSTLISSDRRSDVDELMHDLDGCQTQFHITERTKELADFLDAAYEQKLPDYAIKNELFNKGFHKGIVLETTVFKQGQIGRPILYIYAESELEVKAFMEEVSNIVWGD</sequence>
<keyword evidence="2" id="KW-1185">Reference proteome</keyword>
<accession>A0A2H5BH12</accession>
<protein>
    <submittedName>
        <fullName evidence="1">Uncharacterized protein</fullName>
    </submittedName>
</protein>